<dbReference type="InterPro" id="IPR015267">
    <property type="entry name" value="PPP4R2"/>
</dbReference>
<dbReference type="AlphaFoldDB" id="A0A3B4A1Y6"/>
<proteinExistence type="inferred from homology"/>
<name>A0A3B4A1Y6_9GOBI</name>
<dbReference type="PANTHER" id="PTHR16487:SF7">
    <property type="entry name" value="PROTEIN PHOSPHATASE 4 REGULATORY SUBUNIT 2"/>
    <property type="match status" value="1"/>
</dbReference>
<dbReference type="Ensembl" id="ENSPMGT00000011371.1">
    <property type="protein sequence ID" value="ENSPMGP00000010664.1"/>
    <property type="gene ID" value="ENSPMGG00000008691.1"/>
</dbReference>
<evidence type="ECO:0000313" key="2">
    <source>
        <dbReference type="Ensembl" id="ENSPMGP00000010664.1"/>
    </source>
</evidence>
<dbReference type="GO" id="GO:0030289">
    <property type="term" value="C:protein phosphatase 4 complex"/>
    <property type="evidence" value="ECO:0007669"/>
    <property type="project" value="InterPro"/>
</dbReference>
<comment type="similarity">
    <text evidence="1">Belongs to the PPP4R2 family.</text>
</comment>
<dbReference type="Pfam" id="PF09184">
    <property type="entry name" value="PPP4R2"/>
    <property type="match status" value="1"/>
</dbReference>
<evidence type="ECO:0000256" key="1">
    <source>
        <dbReference type="ARBA" id="ARBA00009207"/>
    </source>
</evidence>
<reference evidence="2" key="2">
    <citation type="submission" date="2025-09" db="UniProtKB">
        <authorList>
            <consortium name="Ensembl"/>
        </authorList>
    </citation>
    <scope>IDENTIFICATION</scope>
</reference>
<reference evidence="2" key="1">
    <citation type="submission" date="2025-08" db="UniProtKB">
        <authorList>
            <consortium name="Ensembl"/>
        </authorList>
    </citation>
    <scope>IDENTIFICATION</scope>
</reference>
<protein>
    <recommendedName>
        <fullName evidence="4">Protein phosphatase 4 regulatory subunit 2</fullName>
    </recommendedName>
</protein>
<evidence type="ECO:0000313" key="3">
    <source>
        <dbReference type="Proteomes" id="UP000261520"/>
    </source>
</evidence>
<keyword evidence="3" id="KW-1185">Reference proteome</keyword>
<dbReference type="GO" id="GO:0019888">
    <property type="term" value="F:protein phosphatase regulator activity"/>
    <property type="evidence" value="ECO:0007669"/>
    <property type="project" value="InterPro"/>
</dbReference>
<dbReference type="GO" id="GO:0005737">
    <property type="term" value="C:cytoplasm"/>
    <property type="evidence" value="ECO:0007669"/>
    <property type="project" value="TreeGrafter"/>
</dbReference>
<organism evidence="2 3">
    <name type="scientific">Periophthalmus magnuspinnatus</name>
    <dbReference type="NCBI Taxonomy" id="409849"/>
    <lineage>
        <taxon>Eukaryota</taxon>
        <taxon>Metazoa</taxon>
        <taxon>Chordata</taxon>
        <taxon>Craniata</taxon>
        <taxon>Vertebrata</taxon>
        <taxon>Euteleostomi</taxon>
        <taxon>Actinopterygii</taxon>
        <taxon>Neopterygii</taxon>
        <taxon>Teleostei</taxon>
        <taxon>Neoteleostei</taxon>
        <taxon>Acanthomorphata</taxon>
        <taxon>Gobiaria</taxon>
        <taxon>Gobiiformes</taxon>
        <taxon>Gobioidei</taxon>
        <taxon>Gobiidae</taxon>
        <taxon>Oxudercinae</taxon>
        <taxon>Periophthalmus</taxon>
    </lineage>
</organism>
<dbReference type="Proteomes" id="UP000261520">
    <property type="component" value="Unplaced"/>
</dbReference>
<accession>A0A3B4A1Y6</accession>
<sequence length="121" mass="13773">MEIDSLQEALRDFDKKSKKEPCPILEQFLCHVAKTGETIIPFTIQRLCELLTEPKRNYTGTDKFLRGVEKNVMVVSCIHPTSEKNGCSAVNRMNGVMLPGNTSAFTERWSPYVSCNLENFR</sequence>
<evidence type="ECO:0008006" key="4">
    <source>
        <dbReference type="Google" id="ProtNLM"/>
    </source>
</evidence>
<dbReference type="PANTHER" id="PTHR16487">
    <property type="entry name" value="PPP4R2-RELATED PROTEIN"/>
    <property type="match status" value="1"/>
</dbReference>
<dbReference type="GO" id="GO:0005634">
    <property type="term" value="C:nucleus"/>
    <property type="evidence" value="ECO:0007669"/>
    <property type="project" value="TreeGrafter"/>
</dbReference>